<sequence>MFFITFRPKICAPIVCRSIGTIGLAPNAHFLRLSNTPICNIPRVTVVFGVGLKKNSTVINRSLVTGGEKTISSAEVPTAVGTELIVAFRSNLEAKAAVQAWELYTVLRADRSSSAFRSLNNDDFQELSNLLRSHHIRHLSSNDVESLLSDMEFLGIPPTRYQYNWLLKCYVDAADLDRSLQTLRNMAVAGCPPSLGSYIYVVRCCLKNKDAATAQSILKRMIQRARRSQIAVPANMTEYAAGISDGGSGPVPDTELMSLSMMTALVAEDWFITQSIYEEAEQLGIQLDTPILLRAFKTFIRKSTQGGPYIAKPAFQRAFDMYNRLIQTDTKIDTGAEVDMLIEGLARLERLDDAIQVLDKSKMLQMRLDARSYGLVIDRCLKQRKGQTALRIYGDMKDMAVIPNVETFNNLLTYLRDQTDDDAYEKLKSLYADMQIVGVTGDAYTYAILTGSSMARNDSAAILRFCQDLRDSRQLTETTYNELITWAAHQQDLPLLKLLLHNLQDAGYSLNMATSKRVIQAYINDGDILSAEQHVRQMINDRTLPLQIAELFIRHSIEQGQAKIAVEVVDSLLASGMEVPLAVQIRLLPHLVNAGRVQNALSIHASVVGDGIHIGKSELQNFLTALLAQGYRSETFAIMKQLLEIGRSVDGETCNHLIRTCVDAGELDLAKRTVQELMQEAPIDVELYDRIVDGFLAQDKVDDIVDLYEATGGMGLKKREGHKYPRRVRLAAKTFSDIRNNLARRTEEFIKKNALYPVHLEGTVVRVKAVLDTAADVHESDRCGIDAMYHHQLKLLRKPFIDRIEAEAATASEGGAERAKAVLHEMRAAIRPDAHAYGLVMNSYAALEKWDQVLQLKDDMIEGRITENATTRSLTLRALLGKDQITKARIYCLECLKAGWYPDNGEPDVLVARLLGRGELEKALEVSQAILDTSGRTAKMYDRTIYLKNSLGDIEGALGTFEQMKRWREEEVSQDAREFCTLHGSTVTALMHACLLEQRTSAIHELLTEISGHVTAFDQRFYLNLAMRMYRAHRPALSALLLRHSVAASHDLSVPAYTMIMTALERERDCLTAWKLYKFAFVEWRCLNDPQLERWSLDVIERLCMSSRDKDVPSIRRELSAWKNGDPPISKALSFENLEHDDVDRSIRSIEFNFKDGEPKTIFEKHAKDLLPGQLERDDGTAFVEQPDVADTTAALITALENKKYEEAGSIFCKLENASESIPPFLLWKLALGVLNRPELKGGRDLLKKVLKAMMKSPSGLPCLQSQVKTLALKSHHVTIARIAWILEMIGEVKLADDLLSMAITRVSEDKDVRNAVKMTRILVAAGRPVPPALTDIFIRAVVQDLSDQKFEVIMRRVINAGIPFDEDMFCRLVEIYVMEEGNALEVTELERALEQLRRTGIKCGSLSLQTLLKVCHRALDVAGAQKAWARWVKEGVVPESLCYQLLFDLLVRTDDIAGATNMRKIMNSMGIPPRPEYLREYFEKYLNDDHMTLETAIQVVKDVIADWEKADKPMPPPVSLRTVGNILKKAAIAKDHGGIRVAYDLVFELGYRRERLRPFLLDMVANFKSEGNLDAAGQLYRSVGPTRKLVWDTKVHEILLKYWSELGEFRKMEEVYLAIKEANKLPVLQPETFDEIIQRHARRGTPRDLQVARRFFNDLTQELERLPSRKALETLVEEHARSWDQDSAEMYIGVMKTTKILPTIVQYNHIMEGWGQMGRTDRAERWMDQIQHDGLNPDRNTWFGLCWAYVMAKDLPGAEKVLMRTKQHGFEIVERDLLTKLGERAQTLDVPGAKSVWEELVLPLKANDTQVPDIGDTRFGRKPRKTLLIGTGGDMYPRRSLDKEHPRLERRPWMKSLTGTDPEGETGLLPPDRLLGKESRAHEAGLVPPKQRIPKKLRHPRGNK</sequence>
<dbReference type="InterPro" id="IPR011990">
    <property type="entry name" value="TPR-like_helical_dom_sf"/>
</dbReference>
<feature type="compositionally biased region" description="Basic residues" evidence="3">
    <location>
        <begin position="1893"/>
        <end position="1905"/>
    </location>
</feature>
<gene>
    <name evidence="4" type="ORF">SPPG_01644</name>
</gene>
<feature type="repeat" description="PPR" evidence="2">
    <location>
        <begin position="369"/>
        <end position="403"/>
    </location>
</feature>
<dbReference type="EMBL" id="KQ257451">
    <property type="protein sequence ID" value="KND04211.1"/>
    <property type="molecule type" value="Genomic_DNA"/>
</dbReference>
<accession>A0A0L0HS78</accession>
<dbReference type="Pfam" id="PF13812">
    <property type="entry name" value="PPR_3"/>
    <property type="match status" value="2"/>
</dbReference>
<evidence type="ECO:0000256" key="3">
    <source>
        <dbReference type="SAM" id="MobiDB-lite"/>
    </source>
</evidence>
<comment type="similarity">
    <text evidence="1">Belongs to the PPR family. P subfamily.</text>
</comment>
<dbReference type="PROSITE" id="PS51375">
    <property type="entry name" value="PPR"/>
    <property type="match status" value="3"/>
</dbReference>
<feature type="repeat" description="PPR" evidence="2">
    <location>
        <begin position="1704"/>
        <end position="1738"/>
    </location>
</feature>
<dbReference type="RefSeq" id="XP_016612250.1">
    <property type="nucleotide sequence ID" value="XM_016749963.1"/>
</dbReference>
<dbReference type="InterPro" id="IPR050872">
    <property type="entry name" value="PPR_P_subfamily"/>
</dbReference>
<organism evidence="4 5">
    <name type="scientific">Spizellomyces punctatus (strain DAOM BR117)</name>
    <dbReference type="NCBI Taxonomy" id="645134"/>
    <lineage>
        <taxon>Eukaryota</taxon>
        <taxon>Fungi</taxon>
        <taxon>Fungi incertae sedis</taxon>
        <taxon>Chytridiomycota</taxon>
        <taxon>Chytridiomycota incertae sedis</taxon>
        <taxon>Chytridiomycetes</taxon>
        <taxon>Spizellomycetales</taxon>
        <taxon>Spizellomycetaceae</taxon>
        <taxon>Spizellomyces</taxon>
    </lineage>
</organism>
<protein>
    <submittedName>
        <fullName evidence="4">Pentatricopeptide repeat domain-containing protein</fullName>
    </submittedName>
</protein>
<feature type="repeat" description="PPR" evidence="2">
    <location>
        <begin position="159"/>
        <end position="193"/>
    </location>
</feature>
<dbReference type="STRING" id="645134.A0A0L0HS78"/>
<reference evidence="4 5" key="1">
    <citation type="submission" date="2009-08" db="EMBL/GenBank/DDBJ databases">
        <title>The Genome Sequence of Spizellomyces punctatus strain DAOM BR117.</title>
        <authorList>
            <consortium name="The Broad Institute Genome Sequencing Platform"/>
            <person name="Russ C."/>
            <person name="Cuomo C."/>
            <person name="Shea T."/>
            <person name="Young S.K."/>
            <person name="Zeng Q."/>
            <person name="Koehrsen M."/>
            <person name="Haas B."/>
            <person name="Borodovsky M."/>
            <person name="Guigo R."/>
            <person name="Alvarado L."/>
            <person name="Berlin A."/>
            <person name="Bochicchio J."/>
            <person name="Borenstein D."/>
            <person name="Chapman S."/>
            <person name="Chen Z."/>
            <person name="Engels R."/>
            <person name="Freedman E."/>
            <person name="Gellesch M."/>
            <person name="Goldberg J."/>
            <person name="Griggs A."/>
            <person name="Gujja S."/>
            <person name="Heiman D."/>
            <person name="Hepburn T."/>
            <person name="Howarth C."/>
            <person name="Jen D."/>
            <person name="Larson L."/>
            <person name="Lewis B."/>
            <person name="Mehta T."/>
            <person name="Park D."/>
            <person name="Pearson M."/>
            <person name="Roberts A."/>
            <person name="Saif S."/>
            <person name="Shenoy N."/>
            <person name="Sisk P."/>
            <person name="Stolte C."/>
            <person name="Sykes S."/>
            <person name="Thomson T."/>
            <person name="Walk T."/>
            <person name="White J."/>
            <person name="Yandava C."/>
            <person name="Burger G."/>
            <person name="Gray M.W."/>
            <person name="Holland P.W.H."/>
            <person name="King N."/>
            <person name="Lang F.B.F."/>
            <person name="Roger A.J."/>
            <person name="Ruiz-Trillo I."/>
            <person name="Lander E."/>
            <person name="Nusbaum C."/>
        </authorList>
    </citation>
    <scope>NUCLEOTIDE SEQUENCE [LARGE SCALE GENOMIC DNA]</scope>
    <source>
        <strain evidence="4 5">DAOM BR117</strain>
    </source>
</reference>
<keyword evidence="5" id="KW-1185">Reference proteome</keyword>
<dbReference type="PANTHER" id="PTHR46128:SF211">
    <property type="entry name" value="PENTACOTRIPEPTIDE-REPEAT REGION OF PRORP DOMAIN-CONTAINING PROTEIN"/>
    <property type="match status" value="1"/>
</dbReference>
<dbReference type="InterPro" id="IPR002885">
    <property type="entry name" value="PPR_rpt"/>
</dbReference>
<dbReference type="GeneID" id="27685295"/>
<evidence type="ECO:0000313" key="5">
    <source>
        <dbReference type="Proteomes" id="UP000053201"/>
    </source>
</evidence>
<feature type="region of interest" description="Disordered" evidence="3">
    <location>
        <begin position="1825"/>
        <end position="1905"/>
    </location>
</feature>
<dbReference type="Proteomes" id="UP000053201">
    <property type="component" value="Unassembled WGS sequence"/>
</dbReference>
<dbReference type="Gene3D" id="1.25.40.10">
    <property type="entry name" value="Tetratricopeptide repeat domain"/>
    <property type="match status" value="7"/>
</dbReference>
<evidence type="ECO:0000313" key="4">
    <source>
        <dbReference type="EMBL" id="KND04211.1"/>
    </source>
</evidence>
<dbReference type="PANTHER" id="PTHR46128">
    <property type="entry name" value="MITOCHONDRIAL GROUP I INTRON SPLICING FACTOR CCM1"/>
    <property type="match status" value="1"/>
</dbReference>
<dbReference type="eggNOG" id="KOG4197">
    <property type="taxonomic scope" value="Eukaryota"/>
</dbReference>
<evidence type="ECO:0000256" key="1">
    <source>
        <dbReference type="ARBA" id="ARBA00007626"/>
    </source>
</evidence>
<feature type="compositionally biased region" description="Basic and acidic residues" evidence="3">
    <location>
        <begin position="1875"/>
        <end position="1884"/>
    </location>
</feature>
<dbReference type="InParanoid" id="A0A0L0HS78"/>
<feature type="compositionally biased region" description="Basic and acidic residues" evidence="3">
    <location>
        <begin position="1837"/>
        <end position="1853"/>
    </location>
</feature>
<proteinExistence type="inferred from homology"/>
<name>A0A0L0HS78_SPIPD</name>
<evidence type="ECO:0000256" key="2">
    <source>
        <dbReference type="PROSITE-ProRule" id="PRU00708"/>
    </source>
</evidence>
<dbReference type="OrthoDB" id="2113578at2759"/>
<dbReference type="VEuPathDB" id="FungiDB:SPPG_01644"/>